<organism evidence="1 2">
    <name type="scientific">Roseburia inulinivorans</name>
    <dbReference type="NCBI Taxonomy" id="360807"/>
    <lineage>
        <taxon>Bacteria</taxon>
        <taxon>Bacillati</taxon>
        <taxon>Bacillota</taxon>
        <taxon>Clostridia</taxon>
        <taxon>Lachnospirales</taxon>
        <taxon>Lachnospiraceae</taxon>
        <taxon>Roseburia</taxon>
    </lineage>
</organism>
<dbReference type="AlphaFoldDB" id="A0A413TG46"/>
<dbReference type="InterPro" id="IPR025449">
    <property type="entry name" value="JetB"/>
</dbReference>
<dbReference type="Proteomes" id="UP000283492">
    <property type="component" value="Unassembled WGS sequence"/>
</dbReference>
<dbReference type="EMBL" id="QSFX01000037">
    <property type="protein sequence ID" value="RHA83934.1"/>
    <property type="molecule type" value="Genomic_DNA"/>
</dbReference>
<sequence>MLQYMETVSQGEAENIRKTIQDLFRQTCILQVKCDPVTLVQRDNPRYQVCLRHREFITDYLSVLDCELVHDPQEHIFRITGDGVMTEHMSLMTTKLVILLKMIYRDKIMGEGLHATTTNLAEIREYGKNTNLITRRLTGQEWNDALVLMKTHQMIELPGAVANLEDFTPIYIYSTVNVFCSAMDINELVRTYQDEVEELLTEEEKEN</sequence>
<evidence type="ECO:0000313" key="1">
    <source>
        <dbReference type="EMBL" id="RHA83934.1"/>
    </source>
</evidence>
<accession>A0A413TG46</accession>
<comment type="caution">
    <text evidence="1">The sequence shown here is derived from an EMBL/GenBank/DDBJ whole genome shotgun (WGS) entry which is preliminary data.</text>
</comment>
<dbReference type="Pfam" id="PF13835">
    <property type="entry name" value="DUF4194"/>
    <property type="match status" value="1"/>
</dbReference>
<dbReference type="RefSeq" id="WP_118583349.1">
    <property type="nucleotide sequence ID" value="NZ_CABJFX010000037.1"/>
</dbReference>
<proteinExistence type="predicted"/>
<evidence type="ECO:0000313" key="2">
    <source>
        <dbReference type="Proteomes" id="UP000283492"/>
    </source>
</evidence>
<gene>
    <name evidence="1" type="ORF">DW914_15880</name>
</gene>
<reference evidence="1 2" key="1">
    <citation type="submission" date="2018-08" db="EMBL/GenBank/DDBJ databases">
        <title>A genome reference for cultivated species of the human gut microbiota.</title>
        <authorList>
            <person name="Zou Y."/>
            <person name="Xue W."/>
            <person name="Luo G."/>
        </authorList>
    </citation>
    <scope>NUCLEOTIDE SEQUENCE [LARGE SCALE GENOMIC DNA]</scope>
    <source>
        <strain evidence="1 2">AM42-1AC</strain>
    </source>
</reference>
<protein>
    <submittedName>
        <fullName evidence="1">DUF4194 domain-containing protein</fullName>
    </submittedName>
</protein>
<name>A0A413TG46_9FIRM</name>